<feature type="domain" description="Mitochondrial outer membrane transport complex Sam37/metaxin N-terminal" evidence="7">
    <location>
        <begin position="21"/>
        <end position="140"/>
    </location>
</feature>
<sequence>MDMSLETWDGDWGLPSVDLFSLQIMAYAKFSGAPLKLNKTNKPWHSPNGQLPMFRHGPKISFSRFGDITAYLRGQNYNADFDLTKKQCSDIVAYSSLLRDKLYPAILYVLWVDSRNYTELTRPWYTKVLPFPLKHFLPGYFQKKAQKTIYNFTGYDELEKEKMENFLFKEAQECLTRLSHRLGEDEFYFGKK</sequence>
<keyword evidence="4" id="KW-0653">Protein transport</keyword>
<proteinExistence type="predicted"/>
<dbReference type="PANTHER" id="PTHR12289:SF41">
    <property type="entry name" value="FAILED AXON CONNECTIONS-RELATED"/>
    <property type="match status" value="1"/>
</dbReference>
<dbReference type="InterPro" id="IPR019564">
    <property type="entry name" value="Sam37/metaxin_N"/>
</dbReference>
<dbReference type="GeneID" id="106469146"/>
<evidence type="ECO:0000313" key="8">
    <source>
        <dbReference type="Proteomes" id="UP000694941"/>
    </source>
</evidence>
<dbReference type="InterPro" id="IPR050931">
    <property type="entry name" value="Mito_Protein_Transport_Metaxin"/>
</dbReference>
<name>A0ABM1BML5_LIMPO</name>
<evidence type="ECO:0000259" key="7">
    <source>
        <dbReference type="Pfam" id="PF10568"/>
    </source>
</evidence>
<evidence type="ECO:0000256" key="1">
    <source>
        <dbReference type="ARBA" id="ARBA00004294"/>
    </source>
</evidence>
<keyword evidence="2" id="KW-0813">Transport</keyword>
<evidence type="ECO:0000256" key="6">
    <source>
        <dbReference type="ARBA" id="ARBA00023136"/>
    </source>
</evidence>
<dbReference type="Proteomes" id="UP000694941">
    <property type="component" value="Unplaced"/>
</dbReference>
<dbReference type="Pfam" id="PF10568">
    <property type="entry name" value="Tom37"/>
    <property type="match status" value="1"/>
</dbReference>
<keyword evidence="8" id="KW-1185">Reference proteome</keyword>
<dbReference type="RefSeq" id="XP_013785062.1">
    <property type="nucleotide sequence ID" value="XM_013929608.2"/>
</dbReference>
<keyword evidence="5" id="KW-0496">Mitochondrion</keyword>
<evidence type="ECO:0000256" key="2">
    <source>
        <dbReference type="ARBA" id="ARBA00022448"/>
    </source>
</evidence>
<evidence type="ECO:0000256" key="3">
    <source>
        <dbReference type="ARBA" id="ARBA00022787"/>
    </source>
</evidence>
<keyword evidence="3" id="KW-1000">Mitochondrion outer membrane</keyword>
<protein>
    <submittedName>
        <fullName evidence="9">Metaxin-1-like</fullName>
    </submittedName>
</protein>
<comment type="subcellular location">
    <subcellularLocation>
        <location evidence="1">Mitochondrion outer membrane</location>
    </subcellularLocation>
</comment>
<evidence type="ECO:0000313" key="9">
    <source>
        <dbReference type="RefSeq" id="XP_013785062.1"/>
    </source>
</evidence>
<reference evidence="9" key="1">
    <citation type="submission" date="2025-08" db="UniProtKB">
        <authorList>
            <consortium name="RefSeq"/>
        </authorList>
    </citation>
    <scope>IDENTIFICATION</scope>
    <source>
        <tissue evidence="9">Muscle</tissue>
    </source>
</reference>
<gene>
    <name evidence="9" type="primary">LOC106469146</name>
</gene>
<accession>A0ABM1BML5</accession>
<dbReference type="CDD" id="cd03078">
    <property type="entry name" value="GST_N_Metaxin1_like"/>
    <property type="match status" value="1"/>
</dbReference>
<keyword evidence="6" id="KW-0472">Membrane</keyword>
<organism evidence="8 9">
    <name type="scientific">Limulus polyphemus</name>
    <name type="common">Atlantic horseshoe crab</name>
    <dbReference type="NCBI Taxonomy" id="6850"/>
    <lineage>
        <taxon>Eukaryota</taxon>
        <taxon>Metazoa</taxon>
        <taxon>Ecdysozoa</taxon>
        <taxon>Arthropoda</taxon>
        <taxon>Chelicerata</taxon>
        <taxon>Merostomata</taxon>
        <taxon>Xiphosura</taxon>
        <taxon>Limulidae</taxon>
        <taxon>Limulus</taxon>
    </lineage>
</organism>
<dbReference type="PANTHER" id="PTHR12289">
    <property type="entry name" value="METAXIN RELATED"/>
    <property type="match status" value="1"/>
</dbReference>
<evidence type="ECO:0000256" key="5">
    <source>
        <dbReference type="ARBA" id="ARBA00023128"/>
    </source>
</evidence>
<evidence type="ECO:0000256" key="4">
    <source>
        <dbReference type="ARBA" id="ARBA00022927"/>
    </source>
</evidence>